<dbReference type="SUPFAM" id="SSF100950">
    <property type="entry name" value="NagB/RpiA/CoA transferase-like"/>
    <property type="match status" value="2"/>
</dbReference>
<evidence type="ECO:0000313" key="1">
    <source>
        <dbReference type="EMBL" id="MPL85736.1"/>
    </source>
</evidence>
<dbReference type="EC" id="4.1.3.6" evidence="1"/>
<dbReference type="AlphaFoldDB" id="A0A644V331"/>
<dbReference type="PANTHER" id="PTHR40596:SF1">
    <property type="entry name" value="CITRATE LYASE ALPHA CHAIN"/>
    <property type="match status" value="1"/>
</dbReference>
<keyword evidence="1" id="KW-0456">Lyase</keyword>
<dbReference type="GO" id="GO:0008814">
    <property type="term" value="F:citrate CoA-transferase activity"/>
    <property type="evidence" value="ECO:0007669"/>
    <property type="project" value="InterPro"/>
</dbReference>
<accession>A0A644V331</accession>
<dbReference type="Pfam" id="PF04223">
    <property type="entry name" value="CitF"/>
    <property type="match status" value="1"/>
</dbReference>
<dbReference type="PANTHER" id="PTHR40596">
    <property type="entry name" value="CITRATE LYASE ALPHA CHAIN"/>
    <property type="match status" value="1"/>
</dbReference>
<dbReference type="InterPro" id="IPR037171">
    <property type="entry name" value="NagB/RpiA_transferase-like"/>
</dbReference>
<dbReference type="PIRSF" id="PIRSF009451">
    <property type="entry name" value="Citrt_lyas_alpha"/>
    <property type="match status" value="1"/>
</dbReference>
<proteinExistence type="predicted"/>
<comment type="caution">
    <text evidence="1">The sequence shown here is derived from an EMBL/GenBank/DDBJ whole genome shotgun (WGS) entry which is preliminary data.</text>
</comment>
<dbReference type="Gene3D" id="3.40.1080.10">
    <property type="entry name" value="Glutaconate Coenzyme A-transferase"/>
    <property type="match status" value="2"/>
</dbReference>
<reference evidence="1" key="1">
    <citation type="submission" date="2019-08" db="EMBL/GenBank/DDBJ databases">
        <authorList>
            <person name="Kucharzyk K."/>
            <person name="Murdoch R.W."/>
            <person name="Higgins S."/>
            <person name="Loffler F."/>
        </authorList>
    </citation>
    <scope>NUCLEOTIDE SEQUENCE</scope>
</reference>
<gene>
    <name evidence="1" type="primary">citF_5</name>
    <name evidence="1" type="ORF">SDC9_31709</name>
</gene>
<dbReference type="InterPro" id="IPR006472">
    <property type="entry name" value="Citrate_lyase_asu"/>
</dbReference>
<dbReference type="GO" id="GO:0009346">
    <property type="term" value="C:ATP-independent citrate lyase complex"/>
    <property type="evidence" value="ECO:0007669"/>
    <property type="project" value="InterPro"/>
</dbReference>
<dbReference type="GO" id="GO:0008815">
    <property type="term" value="F:citrate (pro-3S)-lyase activity"/>
    <property type="evidence" value="ECO:0007669"/>
    <property type="project" value="UniProtKB-EC"/>
</dbReference>
<dbReference type="GO" id="GO:0005737">
    <property type="term" value="C:cytoplasm"/>
    <property type="evidence" value="ECO:0007669"/>
    <property type="project" value="InterPro"/>
</dbReference>
<organism evidence="1">
    <name type="scientific">bioreactor metagenome</name>
    <dbReference type="NCBI Taxonomy" id="1076179"/>
    <lineage>
        <taxon>unclassified sequences</taxon>
        <taxon>metagenomes</taxon>
        <taxon>ecological metagenomes</taxon>
    </lineage>
</organism>
<name>A0A644V331_9ZZZZ</name>
<sequence length="520" mass="56328">MSKYDKLTTNAVGRTVPQIINGKEAIPFMGVGKYKPTGRKYAPPISSCADYPADGNKVVASLRDALIRCGLKDGMTISTHHHFRNGDLVANQIFDIAAELGAKELTWAPSASFECHSPLIKYLEDGTIHHIEGSMNGALGRHTSEGGMQGMGILRSHGGRYQAIQDGDLHVDIAVIAAPTADPFGNATGDRGPAACGLLGFALADSQYADKVIVVTDNLVPFPCVPWQIHGNYVDYVVVMDQIGIPEKIISGTTEITKSPDRLLLAEMTAQFCDEAGIVRDGFSFQAGAGGTALSIGIYFAEMLRKRGMKARFARGGSNKYLVSMLEEGLVDYILDGQTFDLEGVRSMRENNNHLNTSPFTSYNYHGKGNFASMVDVVILGATEVDINFNANVVTHSDGYLLHGIGGWMNCLFSKCVILPIPLFRDRMPVIRDEVTTICGPGELIDVIVTERGIAINPLRTDLIDKMKGSSLPVKTIHQLKDEAERICGKPALPVLSDEFIAAIKWVDGTVIDAVRKVVK</sequence>
<protein>
    <submittedName>
        <fullName evidence="1">Citrate lyase alpha chain</fullName>
        <ecNumber evidence="1">4.1.3.6</ecNumber>
    </submittedName>
</protein>
<dbReference type="GO" id="GO:0006084">
    <property type="term" value="P:acetyl-CoA metabolic process"/>
    <property type="evidence" value="ECO:0007669"/>
    <property type="project" value="InterPro"/>
</dbReference>
<dbReference type="EMBL" id="VSSQ01000210">
    <property type="protein sequence ID" value="MPL85736.1"/>
    <property type="molecule type" value="Genomic_DNA"/>
</dbReference>